<dbReference type="AlphaFoldDB" id="A0A4Y2U9E9"/>
<comment type="caution">
    <text evidence="1">The sequence shown here is derived from an EMBL/GenBank/DDBJ whole genome shotgun (WGS) entry which is preliminary data.</text>
</comment>
<dbReference type="OrthoDB" id="6436917at2759"/>
<dbReference type="EMBL" id="BGPR01034038">
    <property type="protein sequence ID" value="GBO08220.1"/>
    <property type="molecule type" value="Genomic_DNA"/>
</dbReference>
<evidence type="ECO:0000313" key="1">
    <source>
        <dbReference type="EMBL" id="GBO08220.1"/>
    </source>
</evidence>
<dbReference type="Gene3D" id="3.30.420.10">
    <property type="entry name" value="Ribonuclease H-like superfamily/Ribonuclease H"/>
    <property type="match status" value="1"/>
</dbReference>
<dbReference type="PANTHER" id="PTHR47326:SF1">
    <property type="entry name" value="HTH PSQ-TYPE DOMAIN-CONTAINING PROTEIN"/>
    <property type="match status" value="1"/>
</dbReference>
<sequence length="151" mass="16944">MLNSRTCTSGHGAVDLRTVTGVPLCACTRNVSRESHVPQSLSRSMWFQHDRTPPNNTIDVRQHLNVTFGQHWIVRGGPVHWPARSPDLSCLVFFRWDQKKTLVCETPVDSIEDVVGRISVAVGEMRDTPGIFQNVLNSLWRRCEACVTASC</sequence>
<dbReference type="InterPro" id="IPR036397">
    <property type="entry name" value="RNaseH_sf"/>
</dbReference>
<protein>
    <submittedName>
        <fullName evidence="1">Uncharacterized protein</fullName>
    </submittedName>
</protein>
<evidence type="ECO:0000313" key="2">
    <source>
        <dbReference type="Proteomes" id="UP000499080"/>
    </source>
</evidence>
<dbReference type="GO" id="GO:0003676">
    <property type="term" value="F:nucleic acid binding"/>
    <property type="evidence" value="ECO:0007669"/>
    <property type="project" value="InterPro"/>
</dbReference>
<name>A0A4Y2U9E9_ARAVE</name>
<reference evidence="1 2" key="1">
    <citation type="journal article" date="2019" name="Sci. Rep.">
        <title>Orb-weaving spider Araneus ventricosus genome elucidates the spidroin gene catalogue.</title>
        <authorList>
            <person name="Kono N."/>
            <person name="Nakamura H."/>
            <person name="Ohtoshi R."/>
            <person name="Moran D.A.P."/>
            <person name="Shinohara A."/>
            <person name="Yoshida Y."/>
            <person name="Fujiwara M."/>
            <person name="Mori M."/>
            <person name="Tomita M."/>
            <person name="Arakawa K."/>
        </authorList>
    </citation>
    <scope>NUCLEOTIDE SEQUENCE [LARGE SCALE GENOMIC DNA]</scope>
</reference>
<proteinExistence type="predicted"/>
<dbReference type="PANTHER" id="PTHR47326">
    <property type="entry name" value="TRANSPOSABLE ELEMENT TC3 TRANSPOSASE-LIKE PROTEIN"/>
    <property type="match status" value="1"/>
</dbReference>
<dbReference type="Proteomes" id="UP000499080">
    <property type="component" value="Unassembled WGS sequence"/>
</dbReference>
<accession>A0A4Y2U9E9</accession>
<organism evidence="1 2">
    <name type="scientific">Araneus ventricosus</name>
    <name type="common">Orbweaver spider</name>
    <name type="synonym">Epeira ventricosa</name>
    <dbReference type="NCBI Taxonomy" id="182803"/>
    <lineage>
        <taxon>Eukaryota</taxon>
        <taxon>Metazoa</taxon>
        <taxon>Ecdysozoa</taxon>
        <taxon>Arthropoda</taxon>
        <taxon>Chelicerata</taxon>
        <taxon>Arachnida</taxon>
        <taxon>Araneae</taxon>
        <taxon>Araneomorphae</taxon>
        <taxon>Entelegynae</taxon>
        <taxon>Araneoidea</taxon>
        <taxon>Araneidae</taxon>
        <taxon>Araneus</taxon>
    </lineage>
</organism>
<gene>
    <name evidence="1" type="ORF">AVEN_252865_1</name>
</gene>
<keyword evidence="2" id="KW-1185">Reference proteome</keyword>